<dbReference type="InterPro" id="IPR029021">
    <property type="entry name" value="Prot-tyrosine_phosphatase-like"/>
</dbReference>
<name>A0A3B0Y9Q5_9ZZZZ</name>
<reference evidence="2" key="1">
    <citation type="submission" date="2018-06" db="EMBL/GenBank/DDBJ databases">
        <authorList>
            <person name="Zhirakovskaya E."/>
        </authorList>
    </citation>
    <scope>NUCLEOTIDE SEQUENCE</scope>
</reference>
<proteinExistence type="predicted"/>
<dbReference type="InterPro" id="IPR000387">
    <property type="entry name" value="Tyr_Pase_dom"/>
</dbReference>
<evidence type="ECO:0000313" key="2">
    <source>
        <dbReference type="EMBL" id="VAW77545.1"/>
    </source>
</evidence>
<dbReference type="FunFam" id="3.90.190.10:FF:000157">
    <property type="entry name" value="Protein-tyrosine phosphatase"/>
    <property type="match status" value="1"/>
</dbReference>
<dbReference type="InterPro" id="IPR050561">
    <property type="entry name" value="PTP"/>
</dbReference>
<dbReference type="AlphaFoldDB" id="A0A3B0Y9Q5"/>
<dbReference type="SUPFAM" id="SSF52799">
    <property type="entry name" value="(Phosphotyrosine protein) phosphatases II"/>
    <property type="match status" value="1"/>
</dbReference>
<organism evidence="2">
    <name type="scientific">hydrothermal vent metagenome</name>
    <dbReference type="NCBI Taxonomy" id="652676"/>
    <lineage>
        <taxon>unclassified sequences</taxon>
        <taxon>metagenomes</taxon>
        <taxon>ecological metagenomes</taxon>
    </lineage>
</organism>
<gene>
    <name evidence="2" type="ORF">MNBD_GAMMA13-1990</name>
</gene>
<evidence type="ECO:0000259" key="1">
    <source>
        <dbReference type="PROSITE" id="PS50056"/>
    </source>
</evidence>
<protein>
    <recommendedName>
        <fullName evidence="1">Tyrosine specific protein phosphatases domain-containing protein</fullName>
    </recommendedName>
</protein>
<sequence>ESWRLLDYLIQEAQRRAVVVVVHNQKQAIKLGGQTALLAGGWVHEVQATADFFATPQSPAARDFVRSGSCCVAAPDTPDEHLDDTVVEVANAMQTPPRAVRPKVPEAAKKYKSDAFGPRNFLWLRKGELAGTPRPGLLIDLDYDLTALQRVGTTVLVSLTTRPVEVATLANYGIKGIAFPIKDMGVPTIEAAMALCEQISELIEQGEAVAMHCKAGMGRTGTMLVAQLIWEGKTALDALESARRIEPRWVQSETQVTFLQEFALAVANSAIENRVTC</sequence>
<dbReference type="Gene3D" id="3.90.190.10">
    <property type="entry name" value="Protein tyrosine phosphatase superfamily"/>
    <property type="match status" value="1"/>
</dbReference>
<feature type="domain" description="Tyrosine specific protein phosphatases" evidence="1">
    <location>
        <begin position="190"/>
        <end position="257"/>
    </location>
</feature>
<dbReference type="Pfam" id="PF22785">
    <property type="entry name" value="Tc-R-P"/>
    <property type="match status" value="1"/>
</dbReference>
<feature type="non-terminal residue" evidence="2">
    <location>
        <position position="1"/>
    </location>
</feature>
<accession>A0A3B0Y9Q5</accession>
<dbReference type="PROSITE" id="PS50056">
    <property type="entry name" value="TYR_PHOSPHATASE_2"/>
    <property type="match status" value="1"/>
</dbReference>
<dbReference type="EMBL" id="UOFK01000121">
    <property type="protein sequence ID" value="VAW77545.1"/>
    <property type="molecule type" value="Genomic_DNA"/>
</dbReference>
<dbReference type="PANTHER" id="PTHR23339">
    <property type="entry name" value="TYROSINE SPECIFIC PROTEIN PHOSPHATASE AND DUAL SPECIFICITY PROTEIN PHOSPHATASE"/>
    <property type="match status" value="1"/>
</dbReference>
<dbReference type="PROSITE" id="PS00383">
    <property type="entry name" value="TYR_PHOSPHATASE_1"/>
    <property type="match status" value="1"/>
</dbReference>
<dbReference type="InterPro" id="IPR016130">
    <property type="entry name" value="Tyr_Pase_AS"/>
</dbReference>